<proteinExistence type="predicted"/>
<dbReference type="AlphaFoldDB" id="A0A934PLW7"/>
<feature type="region of interest" description="Disordered" evidence="1">
    <location>
        <begin position="1"/>
        <end position="28"/>
    </location>
</feature>
<dbReference type="PANTHER" id="PTHR34219">
    <property type="entry name" value="IRON-REGULATED INNER MEMBRANE PROTEIN-RELATED"/>
    <property type="match status" value="1"/>
</dbReference>
<feature type="compositionally biased region" description="Basic residues" evidence="1">
    <location>
        <begin position="13"/>
        <end position="28"/>
    </location>
</feature>
<comment type="caution">
    <text evidence="3">The sequence shown here is derived from an EMBL/GenBank/DDBJ whole genome shotgun (WGS) entry which is preliminary data.</text>
</comment>
<evidence type="ECO:0000313" key="4">
    <source>
        <dbReference type="Proteomes" id="UP000609172"/>
    </source>
</evidence>
<evidence type="ECO:0000256" key="1">
    <source>
        <dbReference type="SAM" id="MobiDB-lite"/>
    </source>
</evidence>
<keyword evidence="2" id="KW-0812">Transmembrane</keyword>
<feature type="transmembrane region" description="Helical" evidence="2">
    <location>
        <begin position="362"/>
        <end position="387"/>
    </location>
</feature>
<dbReference type="PANTHER" id="PTHR34219:SF3">
    <property type="entry name" value="BLL7967 PROTEIN"/>
    <property type="match status" value="1"/>
</dbReference>
<gene>
    <name evidence="3" type="ORF">I5M07_05275</name>
</gene>
<keyword evidence="4" id="KW-1185">Reference proteome</keyword>
<dbReference type="Proteomes" id="UP000609172">
    <property type="component" value="Unassembled WGS sequence"/>
</dbReference>
<feature type="transmembrane region" description="Helical" evidence="2">
    <location>
        <begin position="219"/>
        <end position="238"/>
    </location>
</feature>
<reference evidence="3" key="1">
    <citation type="submission" date="2020-12" db="EMBL/GenBank/DDBJ databases">
        <title>Bacterial novel species Flavobacterium sp. SE-1-e isolated from soil.</title>
        <authorList>
            <person name="Jung H.-Y."/>
        </authorList>
    </citation>
    <scope>NUCLEOTIDE SEQUENCE</scope>
    <source>
        <strain evidence="3">SE-1-e</strain>
    </source>
</reference>
<keyword evidence="2" id="KW-1133">Transmembrane helix</keyword>
<organism evidence="3 4">
    <name type="scientific">Flavobacterium agrisoli</name>
    <dbReference type="NCBI Taxonomy" id="2793066"/>
    <lineage>
        <taxon>Bacteria</taxon>
        <taxon>Pseudomonadati</taxon>
        <taxon>Bacteroidota</taxon>
        <taxon>Flavobacteriia</taxon>
        <taxon>Flavobacteriales</taxon>
        <taxon>Flavobacteriaceae</taxon>
        <taxon>Flavobacterium</taxon>
    </lineage>
</organism>
<feature type="transmembrane region" description="Helical" evidence="2">
    <location>
        <begin position="170"/>
        <end position="187"/>
    </location>
</feature>
<dbReference type="EMBL" id="JAEHFV010000002">
    <property type="protein sequence ID" value="MBK0369244.1"/>
    <property type="molecule type" value="Genomic_DNA"/>
</dbReference>
<evidence type="ECO:0000313" key="3">
    <source>
        <dbReference type="EMBL" id="MBK0369244.1"/>
    </source>
</evidence>
<dbReference type="Pfam" id="PF03929">
    <property type="entry name" value="PepSY_TM"/>
    <property type="match status" value="1"/>
</dbReference>
<name>A0A934PLW7_9FLAO</name>
<dbReference type="InterPro" id="IPR005625">
    <property type="entry name" value="PepSY-ass_TM"/>
</dbReference>
<dbReference type="RefSeq" id="WP_200105179.1">
    <property type="nucleotide sequence ID" value="NZ_JAEHFV010000002.1"/>
</dbReference>
<accession>A0A934PLW7</accession>
<protein>
    <submittedName>
        <fullName evidence="3">PepSY domain-containing protein</fullName>
    </submittedName>
</protein>
<evidence type="ECO:0000256" key="2">
    <source>
        <dbReference type="SAM" id="Phobius"/>
    </source>
</evidence>
<sequence>METASLSITKPIPPKKTRPNKNPKTKSRGSKLNAWLHLWLGLSSGIIVFIVSLTGVIFVFCDDIIDIISYKAWYVPDIKEQRLSPEELITHFKEQFPERTPFSYIHYRDPERTVKIASETENREFQFSWMDPYTGKILDSNQAYDFFYVIAHIHSGHIPFGAIGNLIVEIAVWLFFIELITGLILWWPKKWNKTTRKQSFTIKTGSSFKRLNYDLHNVPGFYSLIPALLITITGLIIVNKPLQKSTHHIFDGTPAAFRKIRELAPEYDKTKKWTSIQPIITDLFKKNASAEQVKMSIPEKDSATTYMAIAAKNIGLKGLHDGKVYLINRYDGNAIPIPNKLLNGLSIDNTNMNLHIGFWYGWWGKCLTFLVGLVCTCLPITGFIIWYGRRKKNKKTNA</sequence>
<keyword evidence="2" id="KW-0472">Membrane</keyword>
<feature type="transmembrane region" description="Helical" evidence="2">
    <location>
        <begin position="36"/>
        <end position="61"/>
    </location>
</feature>